<dbReference type="OrthoDB" id="5180094at2"/>
<organism evidence="4 5">
    <name type="scientific">Geodermatophilus dictyosporus</name>
    <dbReference type="NCBI Taxonomy" id="1523247"/>
    <lineage>
        <taxon>Bacteria</taxon>
        <taxon>Bacillati</taxon>
        <taxon>Actinomycetota</taxon>
        <taxon>Actinomycetes</taxon>
        <taxon>Geodermatophilales</taxon>
        <taxon>Geodermatophilaceae</taxon>
        <taxon>Geodermatophilus</taxon>
    </lineage>
</organism>
<dbReference type="RefSeq" id="WP_136697188.1">
    <property type="nucleotide sequence ID" value="NZ_FOWQ01000002.1"/>
</dbReference>
<evidence type="ECO:0000256" key="2">
    <source>
        <dbReference type="SAM" id="Phobius"/>
    </source>
</evidence>
<sequence length="324" mass="32108">MSRVSPLRLSTTAGLALGVAATGLVLAPNALAGDTLPTPTVADPVVEIGEGIVLSGTGCFAPEGATHPADVYYAGETSWLEGSAQARPDGTWTLLVSMYVEMDPGTYVIPVNCDYYTAGGEYPPVTVTVVPAGWVPPAAAPTPGTGAVTSTPTATPTGSPTGSAGVTTPATGTVRGAAHNTPGVSSPDTGASTGDRSAPGARVVKVLRGFQPFEEVTVTLHSDPWTAGVFRADAQGVVTVSFTVPAGTPHADHTLVYEGDGGTYFQETLTVGAPTAGTDPASLAYTGAGVALPLGLGAGTLALGGGLVLLARRRSAGAAEAPQA</sequence>
<dbReference type="STRING" id="1523247.SAMN05660464_1284"/>
<feature type="region of interest" description="Disordered" evidence="1">
    <location>
        <begin position="141"/>
        <end position="198"/>
    </location>
</feature>
<gene>
    <name evidence="4" type="ORF">SAMN05660464_1284</name>
</gene>
<feature type="chain" id="PRO_5011584324" description="Gram-positive cocci surface proteins LPxTG domain-containing protein" evidence="3">
    <location>
        <begin position="33"/>
        <end position="324"/>
    </location>
</feature>
<feature type="compositionally biased region" description="Low complexity" evidence="1">
    <location>
        <begin position="141"/>
        <end position="169"/>
    </location>
</feature>
<evidence type="ECO:0000256" key="3">
    <source>
        <dbReference type="SAM" id="SignalP"/>
    </source>
</evidence>
<reference evidence="5" key="1">
    <citation type="submission" date="2016-10" db="EMBL/GenBank/DDBJ databases">
        <authorList>
            <person name="Varghese N."/>
            <person name="Submissions S."/>
        </authorList>
    </citation>
    <scope>NUCLEOTIDE SEQUENCE [LARGE SCALE GENOMIC DNA]</scope>
    <source>
        <strain evidence="5">DSM 44208</strain>
    </source>
</reference>
<feature type="signal peptide" evidence="3">
    <location>
        <begin position="1"/>
        <end position="32"/>
    </location>
</feature>
<evidence type="ECO:0008006" key="6">
    <source>
        <dbReference type="Google" id="ProtNLM"/>
    </source>
</evidence>
<proteinExistence type="predicted"/>
<keyword evidence="2" id="KW-1133">Transmembrane helix</keyword>
<evidence type="ECO:0000313" key="5">
    <source>
        <dbReference type="Proteomes" id="UP000198857"/>
    </source>
</evidence>
<keyword evidence="2" id="KW-0472">Membrane</keyword>
<name>A0A1I5KN22_9ACTN</name>
<keyword evidence="3" id="KW-0732">Signal</keyword>
<keyword evidence="5" id="KW-1185">Reference proteome</keyword>
<feature type="compositionally biased region" description="Polar residues" evidence="1">
    <location>
        <begin position="182"/>
        <end position="195"/>
    </location>
</feature>
<dbReference type="Proteomes" id="UP000198857">
    <property type="component" value="Unassembled WGS sequence"/>
</dbReference>
<evidence type="ECO:0000256" key="1">
    <source>
        <dbReference type="SAM" id="MobiDB-lite"/>
    </source>
</evidence>
<protein>
    <recommendedName>
        <fullName evidence="6">Gram-positive cocci surface proteins LPxTG domain-containing protein</fullName>
    </recommendedName>
</protein>
<evidence type="ECO:0000313" key="4">
    <source>
        <dbReference type="EMBL" id="SFO85941.1"/>
    </source>
</evidence>
<dbReference type="EMBL" id="FOWQ01000002">
    <property type="protein sequence ID" value="SFO85941.1"/>
    <property type="molecule type" value="Genomic_DNA"/>
</dbReference>
<keyword evidence="2" id="KW-0812">Transmembrane</keyword>
<accession>A0A1I5KN22</accession>
<feature type="transmembrane region" description="Helical" evidence="2">
    <location>
        <begin position="290"/>
        <end position="311"/>
    </location>
</feature>
<dbReference type="AlphaFoldDB" id="A0A1I5KN22"/>